<protein>
    <submittedName>
        <fullName evidence="5">Uncharacterized protein</fullName>
    </submittedName>
</protein>
<dbReference type="Proteomes" id="UP000708148">
    <property type="component" value="Unassembled WGS sequence"/>
</dbReference>
<dbReference type="OrthoDB" id="629492at2759"/>
<dbReference type="InterPro" id="IPR036928">
    <property type="entry name" value="AS_sf"/>
</dbReference>
<keyword evidence="2 3" id="KW-0802">TPR repeat</keyword>
<organism evidence="5 6">
    <name type="scientific">Ostreobium quekettii</name>
    <dbReference type="NCBI Taxonomy" id="121088"/>
    <lineage>
        <taxon>Eukaryota</taxon>
        <taxon>Viridiplantae</taxon>
        <taxon>Chlorophyta</taxon>
        <taxon>core chlorophytes</taxon>
        <taxon>Ulvophyceae</taxon>
        <taxon>TCBD clade</taxon>
        <taxon>Bryopsidales</taxon>
        <taxon>Ostreobineae</taxon>
        <taxon>Ostreobiaceae</taxon>
        <taxon>Ostreobium</taxon>
    </lineage>
</organism>
<keyword evidence="1" id="KW-0677">Repeat</keyword>
<dbReference type="InterPro" id="IPR011990">
    <property type="entry name" value="TPR-like_helical_dom_sf"/>
</dbReference>
<evidence type="ECO:0000256" key="3">
    <source>
        <dbReference type="PROSITE-ProRule" id="PRU00339"/>
    </source>
</evidence>
<name>A0A8S1J4A6_9CHLO</name>
<dbReference type="SUPFAM" id="SSF75304">
    <property type="entry name" value="Amidase signature (AS) enzymes"/>
    <property type="match status" value="1"/>
</dbReference>
<dbReference type="PANTHER" id="PTHR46310:SF7">
    <property type="entry name" value="AMIDASE 1"/>
    <property type="match status" value="1"/>
</dbReference>
<feature type="region of interest" description="Disordered" evidence="4">
    <location>
        <begin position="137"/>
        <end position="161"/>
    </location>
</feature>
<evidence type="ECO:0000256" key="4">
    <source>
        <dbReference type="SAM" id="MobiDB-lite"/>
    </source>
</evidence>
<dbReference type="AlphaFoldDB" id="A0A8S1J4A6"/>
<dbReference type="PANTHER" id="PTHR46310">
    <property type="entry name" value="AMIDASE 1"/>
    <property type="match status" value="1"/>
</dbReference>
<dbReference type="Pfam" id="PF13181">
    <property type="entry name" value="TPR_8"/>
    <property type="match status" value="1"/>
</dbReference>
<keyword evidence="6" id="KW-1185">Reference proteome</keyword>
<evidence type="ECO:0000313" key="5">
    <source>
        <dbReference type="EMBL" id="CAD7701923.1"/>
    </source>
</evidence>
<dbReference type="Gene3D" id="1.25.40.10">
    <property type="entry name" value="Tetratricopeptide repeat domain"/>
    <property type="match status" value="1"/>
</dbReference>
<feature type="compositionally biased region" description="Basic and acidic residues" evidence="4">
    <location>
        <begin position="137"/>
        <end position="148"/>
    </location>
</feature>
<dbReference type="Gene3D" id="3.90.1300.10">
    <property type="entry name" value="Amidase signature (AS) domain"/>
    <property type="match status" value="1"/>
</dbReference>
<gene>
    <name evidence="5" type="ORF">OSTQU699_LOCUS7280</name>
</gene>
<evidence type="ECO:0000256" key="1">
    <source>
        <dbReference type="ARBA" id="ARBA00022737"/>
    </source>
</evidence>
<dbReference type="SUPFAM" id="SSF48452">
    <property type="entry name" value="TPR-like"/>
    <property type="match status" value="1"/>
</dbReference>
<dbReference type="Pfam" id="PF07719">
    <property type="entry name" value="TPR_2"/>
    <property type="match status" value="1"/>
</dbReference>
<reference evidence="5" key="1">
    <citation type="submission" date="2020-12" db="EMBL/GenBank/DDBJ databases">
        <authorList>
            <person name="Iha C."/>
        </authorList>
    </citation>
    <scope>NUCLEOTIDE SEQUENCE</scope>
</reference>
<dbReference type="InterPro" id="IPR019734">
    <property type="entry name" value="TPR_rpt"/>
</dbReference>
<proteinExistence type="predicted"/>
<feature type="region of interest" description="Disordered" evidence="4">
    <location>
        <begin position="277"/>
        <end position="302"/>
    </location>
</feature>
<dbReference type="EMBL" id="CAJHUC010001660">
    <property type="protein sequence ID" value="CAD7701923.1"/>
    <property type="molecule type" value="Genomic_DNA"/>
</dbReference>
<evidence type="ECO:0000256" key="2">
    <source>
        <dbReference type="ARBA" id="ARBA00022803"/>
    </source>
</evidence>
<feature type="repeat" description="TPR" evidence="3">
    <location>
        <begin position="304"/>
        <end position="337"/>
    </location>
</feature>
<sequence length="408" mass="45259">MRCTSGCLDTRGVLPVSKNLDSMGFMVKTPSLLGRAAELLQLPGKKDWRGDVIKIYLARDLFSNWRGEEGFAMYAAIAKACLKWAGPEMVEEFDLSQFLDAHAGDWKEFAGQDGDVYEGLRQAGLCIGKHELAECHRSKDDHSERNETSENETSPSASQVGDDDLYKKALKIRSSVQEAFKAGIRENKLVVTPLLLRPPIPRSSSLDELHQFESECQRLCALASLVGCPQVNFPVHSASGQLFSVAIMSLNKSDRPLLAITEKLIDQITKMMAKNEPERTLAAKEPASKKHANGKHTDDREAEAEKFRHLGNDCYKEGRFEEAIAAYTQAIRRHPKAVYYSNRAQAYSNLMDFEAAEADCTAALALDSVNAKALLRRGFAREGMNKMAEAKKDFLQVRPGPVNMLPGC</sequence>
<feature type="compositionally biased region" description="Basic and acidic residues" evidence="4">
    <location>
        <begin position="277"/>
        <end position="288"/>
    </location>
</feature>
<accession>A0A8S1J4A6</accession>
<dbReference type="SMART" id="SM00028">
    <property type="entry name" value="TPR"/>
    <property type="match status" value="3"/>
</dbReference>
<comment type="caution">
    <text evidence="5">The sequence shown here is derived from an EMBL/GenBank/DDBJ whole genome shotgun (WGS) entry which is preliminary data.</text>
</comment>
<dbReference type="PROSITE" id="PS50005">
    <property type="entry name" value="TPR"/>
    <property type="match status" value="1"/>
</dbReference>
<evidence type="ECO:0000313" key="6">
    <source>
        <dbReference type="Proteomes" id="UP000708148"/>
    </source>
</evidence>
<dbReference type="InterPro" id="IPR013105">
    <property type="entry name" value="TPR_2"/>
</dbReference>